<evidence type="ECO:0000313" key="1">
    <source>
        <dbReference type="EMBL" id="MED4400052.1"/>
    </source>
</evidence>
<accession>A0ABU6NUK7</accession>
<dbReference type="EMBL" id="JARTFS010000001">
    <property type="protein sequence ID" value="MED4400052.1"/>
    <property type="molecule type" value="Genomic_DNA"/>
</dbReference>
<organism evidence="1 2">
    <name type="scientific">Metabacillus fastidiosus</name>
    <dbReference type="NCBI Taxonomy" id="1458"/>
    <lineage>
        <taxon>Bacteria</taxon>
        <taxon>Bacillati</taxon>
        <taxon>Bacillota</taxon>
        <taxon>Bacilli</taxon>
        <taxon>Bacillales</taxon>
        <taxon>Bacillaceae</taxon>
        <taxon>Metabacillus</taxon>
    </lineage>
</organism>
<gene>
    <name evidence="1" type="ORF">P9271_01590</name>
</gene>
<dbReference type="RefSeq" id="WP_328014677.1">
    <property type="nucleotide sequence ID" value="NZ_JARTFS010000001.1"/>
</dbReference>
<proteinExistence type="predicted"/>
<dbReference type="Proteomes" id="UP001342826">
    <property type="component" value="Unassembled WGS sequence"/>
</dbReference>
<protein>
    <submittedName>
        <fullName evidence="1">Uncharacterized protein</fullName>
    </submittedName>
</protein>
<keyword evidence="2" id="KW-1185">Reference proteome</keyword>
<sequence>MLNETTSIFKIIIAIQKWFNEIDFEEQMNILSLFDNGSILSTLNEENEEIAELVNELIISLEDIYKHEGTEYLESTLKRHGLTDSVLINAIKQYVENKSSMYLSSTLLRELDNETFTLLIESVIKHYYVERNHMSPKKIYRELDLDIDQKEIVLSCRLIDYSINSLYNHRLSYLSFNKFLIEEMGLSRQKAEIFKDLIKRFQSEIDRFIILKNIMEIKRELMLIDN</sequence>
<evidence type="ECO:0000313" key="2">
    <source>
        <dbReference type="Proteomes" id="UP001342826"/>
    </source>
</evidence>
<comment type="caution">
    <text evidence="1">The sequence shown here is derived from an EMBL/GenBank/DDBJ whole genome shotgun (WGS) entry which is preliminary data.</text>
</comment>
<name>A0ABU6NUK7_9BACI</name>
<reference evidence="1 2" key="1">
    <citation type="submission" date="2023-03" db="EMBL/GenBank/DDBJ databases">
        <title>Bacillus Genome Sequencing.</title>
        <authorList>
            <person name="Dunlap C."/>
        </authorList>
    </citation>
    <scope>NUCLEOTIDE SEQUENCE [LARGE SCALE GENOMIC DNA]</scope>
    <source>
        <strain evidence="1 2">NRS-1717</strain>
    </source>
</reference>